<dbReference type="Proteomes" id="UP000630594">
    <property type="component" value="Unassembled WGS sequence"/>
</dbReference>
<dbReference type="EMBL" id="BMCK01000002">
    <property type="protein sequence ID" value="GGD19496.1"/>
    <property type="molecule type" value="Genomic_DNA"/>
</dbReference>
<evidence type="ECO:0000313" key="1">
    <source>
        <dbReference type="EMBL" id="GGD19496.1"/>
    </source>
</evidence>
<proteinExistence type="predicted"/>
<sequence length="207" mass="21221">MTTSRRAALRRPTARQAGAGTLVVLALALGQWIDARLPETASASRPYEVPVAVGGTAELRTGDLEVLGVAGAPSVVVDGTTRVSPGLFTFVELAWTPRGRSSSLTYAELRDGEGRVLPIAGGRNVLSCPGGVTGLPGRCTVVVEAAPDTLAGASIAVGPDLRDSSWDSLAVIDLGIDTSTTDEWAGHTEPVHLPSAGPFEVAEGVRG</sequence>
<organism evidence="1 2">
    <name type="scientific">Nocardioides daphniae</name>
    <dbReference type="NCBI Taxonomy" id="402297"/>
    <lineage>
        <taxon>Bacteria</taxon>
        <taxon>Bacillati</taxon>
        <taxon>Actinomycetota</taxon>
        <taxon>Actinomycetes</taxon>
        <taxon>Propionibacteriales</taxon>
        <taxon>Nocardioidaceae</taxon>
        <taxon>Nocardioides</taxon>
    </lineage>
</organism>
<dbReference type="RefSeq" id="WP_188421524.1">
    <property type="nucleotide sequence ID" value="NZ_BMCK01000002.1"/>
</dbReference>
<evidence type="ECO:0000313" key="2">
    <source>
        <dbReference type="Proteomes" id="UP000630594"/>
    </source>
</evidence>
<gene>
    <name evidence="1" type="ORF">GCM10007231_18310</name>
</gene>
<comment type="caution">
    <text evidence="1">The sequence shown here is derived from an EMBL/GenBank/DDBJ whole genome shotgun (WGS) entry which is preliminary data.</text>
</comment>
<accession>A0ABQ1Q9V5</accession>
<keyword evidence="2" id="KW-1185">Reference proteome</keyword>
<name>A0ABQ1Q9V5_9ACTN</name>
<reference evidence="2" key="1">
    <citation type="journal article" date="2019" name="Int. J. Syst. Evol. Microbiol.">
        <title>The Global Catalogue of Microorganisms (GCM) 10K type strain sequencing project: providing services to taxonomists for standard genome sequencing and annotation.</title>
        <authorList>
            <consortium name="The Broad Institute Genomics Platform"/>
            <consortium name="The Broad Institute Genome Sequencing Center for Infectious Disease"/>
            <person name="Wu L."/>
            <person name="Ma J."/>
        </authorList>
    </citation>
    <scope>NUCLEOTIDE SEQUENCE [LARGE SCALE GENOMIC DNA]</scope>
    <source>
        <strain evidence="2">CCM 7403</strain>
    </source>
</reference>
<protein>
    <submittedName>
        <fullName evidence="1">Uncharacterized protein</fullName>
    </submittedName>
</protein>